<dbReference type="EMBL" id="JBCLUF010000011">
    <property type="protein sequence ID" value="MEY8662077.1"/>
    <property type="molecule type" value="Genomic_DNA"/>
</dbReference>
<organism evidence="1 2">
    <name type="scientific">Ligilactobacillus faecis</name>
    <dbReference type="NCBI Taxonomy" id="762833"/>
    <lineage>
        <taxon>Bacteria</taxon>
        <taxon>Bacillati</taxon>
        <taxon>Bacillota</taxon>
        <taxon>Bacilli</taxon>
        <taxon>Lactobacillales</taxon>
        <taxon>Lactobacillaceae</taxon>
        <taxon>Ligilactobacillus</taxon>
    </lineage>
</organism>
<reference evidence="1 2" key="1">
    <citation type="submission" date="2024-03" db="EMBL/GenBank/DDBJ databases">
        <title>Mouse gut bacterial collection (mGBC) of GemPharmatech.</title>
        <authorList>
            <person name="He Y."/>
            <person name="Dong L."/>
            <person name="Wu D."/>
            <person name="Gao X."/>
            <person name="Lin Z."/>
        </authorList>
    </citation>
    <scope>NUCLEOTIDE SEQUENCE [LARGE SCALE GENOMIC DNA]</scope>
    <source>
        <strain evidence="1 2">15-30</strain>
    </source>
</reference>
<accession>A0ABV4DNN6</accession>
<dbReference type="RefSeq" id="WP_369941403.1">
    <property type="nucleotide sequence ID" value="NZ_JBCLUF010000011.1"/>
</dbReference>
<sequence>MLEMYLFINPLGAKCYEAEQNILKLAGRSSQKIQIRFIPLLNLQSVSKVMTTWGLKQTDLSLRNKVSDLLYHAILDYEAALFQGRKRGQNFLLNIQHLLYEEHQEYNEETVHKAAKLSKLDLSMFEADRHSELAVKSFRKDQKLAAEMHVTMPTEMVVYNLDDFDCALCVRNCDSLAKLEELVFEENTKDFTCSKKILPAKNTK</sequence>
<name>A0ABV4DNN6_9LACO</name>
<gene>
    <name evidence="1" type="ORF">AALT52_04115</name>
</gene>
<comment type="caution">
    <text evidence="1">The sequence shown here is derived from an EMBL/GenBank/DDBJ whole genome shotgun (WGS) entry which is preliminary data.</text>
</comment>
<proteinExistence type="predicted"/>
<keyword evidence="2" id="KW-1185">Reference proteome</keyword>
<dbReference type="Proteomes" id="UP001565236">
    <property type="component" value="Unassembled WGS sequence"/>
</dbReference>
<evidence type="ECO:0000313" key="2">
    <source>
        <dbReference type="Proteomes" id="UP001565236"/>
    </source>
</evidence>
<protein>
    <submittedName>
        <fullName evidence="1">DsbA family protein</fullName>
    </submittedName>
</protein>
<evidence type="ECO:0000313" key="1">
    <source>
        <dbReference type="EMBL" id="MEY8662077.1"/>
    </source>
</evidence>
<dbReference type="Gene3D" id="3.40.30.10">
    <property type="entry name" value="Glutaredoxin"/>
    <property type="match status" value="1"/>
</dbReference>
<dbReference type="Pfam" id="PF13743">
    <property type="entry name" value="Thioredoxin_5"/>
    <property type="match status" value="1"/>
</dbReference>